<keyword evidence="7" id="KW-0560">Oxidoreductase</keyword>
<dbReference type="GO" id="GO:0005777">
    <property type="term" value="C:peroxisome"/>
    <property type="evidence" value="ECO:0007669"/>
    <property type="project" value="UniProtKB-SubCell"/>
</dbReference>
<evidence type="ECO:0000256" key="8">
    <source>
        <dbReference type="ARBA" id="ARBA00023033"/>
    </source>
</evidence>
<sequence length="570" mass="63024">MHLKTLVGAVLATNLRRPSRLVRILVGQVRGIAGFPDADGVISSPYGTMDFPSTMLHETFFEQISRFELRLALECSDTHRTYTFRQLRKSANALAASCQNKLKLGRGDVLAAYIPNLPEYPVLFLAASLCGAIITTVNSGYRHAEVARQIDASDAKVIFTTIALYPVVRMALNSLKRERPIVIIKDHEQQYIPEGTINYFEFTDPSSCGDLQKTSATHDDVYVLPFSSGTTGLPKGVQLMHRNMVANMLQVCHAKDKFGLKPSSYETVLGLLPMFHIYGITAITLTSLCSGATIITMPRFDPFVFLDLIAHRKVTTLYLVPPLILFLTNHPIVKSEYLRNVRLVINGASPIGESDMAKLHAKAQHLVLGQGYGMTETSPVVLIFNENTSHKRGGTGIPVVSTKVKVVDIDTQQAVKANTPGELWVKGPQVMKGYLNNPTATESTFHDGWFKTGDLCYYDEEGVFFIEDRLKDMIKVKGFQVAPAELEELLRMHPKIEDAAVIGIGNQKKGEVPKAFVVVRHGEKATEEEIKNYVKGKVAEYKQLDGGVVFVKSIPKSPSGKILKTQLKSM</sequence>
<evidence type="ECO:0000313" key="15">
    <source>
        <dbReference type="EMBL" id="KAL0266804.1"/>
    </source>
</evidence>
<feature type="domain" description="AMP-binding enzyme C-terminal" evidence="14">
    <location>
        <begin position="485"/>
        <end position="561"/>
    </location>
</feature>
<dbReference type="Pfam" id="PF13193">
    <property type="entry name" value="AMP-binding_C"/>
    <property type="match status" value="1"/>
</dbReference>
<dbReference type="CDD" id="cd05911">
    <property type="entry name" value="Firefly_Luc_like"/>
    <property type="match status" value="1"/>
</dbReference>
<dbReference type="PROSITE" id="PS00455">
    <property type="entry name" value="AMP_BINDING"/>
    <property type="match status" value="1"/>
</dbReference>
<dbReference type="GO" id="GO:0005524">
    <property type="term" value="F:ATP binding"/>
    <property type="evidence" value="ECO:0007669"/>
    <property type="project" value="UniProtKB-KW"/>
</dbReference>
<proteinExistence type="inferred from homology"/>
<dbReference type="GO" id="GO:0008218">
    <property type="term" value="P:bioluminescence"/>
    <property type="evidence" value="ECO:0007669"/>
    <property type="project" value="UniProtKB-KW"/>
</dbReference>
<evidence type="ECO:0000259" key="14">
    <source>
        <dbReference type="Pfam" id="PF13193"/>
    </source>
</evidence>
<name>A0AAW2HAB7_9NEOP</name>
<protein>
    <recommendedName>
        <fullName evidence="4">Luciferin 4-monooxygenase</fullName>
        <ecNumber evidence="3">1.13.12.7</ecNumber>
    </recommendedName>
</protein>
<dbReference type="SUPFAM" id="SSF56801">
    <property type="entry name" value="Acetyl-CoA synthetase-like"/>
    <property type="match status" value="1"/>
</dbReference>
<dbReference type="AlphaFoldDB" id="A0AAW2HAB7"/>
<dbReference type="PANTHER" id="PTHR24096">
    <property type="entry name" value="LONG-CHAIN-FATTY-ACID--COA LIGASE"/>
    <property type="match status" value="1"/>
</dbReference>
<evidence type="ECO:0000256" key="10">
    <source>
        <dbReference type="ARBA" id="ARBA00023223"/>
    </source>
</evidence>
<keyword evidence="8" id="KW-0503">Monooxygenase</keyword>
<dbReference type="EC" id="1.13.12.7" evidence="3"/>
<evidence type="ECO:0000256" key="6">
    <source>
        <dbReference type="ARBA" id="ARBA00022840"/>
    </source>
</evidence>
<keyword evidence="10" id="KW-0455">Luminescence</keyword>
<comment type="caution">
    <text evidence="15">The sequence shown here is derived from an EMBL/GenBank/DDBJ whole genome shotgun (WGS) entry which is preliminary data.</text>
</comment>
<organism evidence="15">
    <name type="scientific">Menopon gallinae</name>
    <name type="common">poultry shaft louse</name>
    <dbReference type="NCBI Taxonomy" id="328185"/>
    <lineage>
        <taxon>Eukaryota</taxon>
        <taxon>Metazoa</taxon>
        <taxon>Ecdysozoa</taxon>
        <taxon>Arthropoda</taxon>
        <taxon>Hexapoda</taxon>
        <taxon>Insecta</taxon>
        <taxon>Pterygota</taxon>
        <taxon>Neoptera</taxon>
        <taxon>Paraneoptera</taxon>
        <taxon>Psocodea</taxon>
        <taxon>Troctomorpha</taxon>
        <taxon>Phthiraptera</taxon>
        <taxon>Amblycera</taxon>
        <taxon>Menoponidae</taxon>
        <taxon>Menopon</taxon>
    </lineage>
</organism>
<dbReference type="InterPro" id="IPR000873">
    <property type="entry name" value="AMP-dep_synth/lig_dom"/>
</dbReference>
<dbReference type="Gene3D" id="3.30.300.30">
    <property type="match status" value="1"/>
</dbReference>
<evidence type="ECO:0000256" key="11">
    <source>
        <dbReference type="ARBA" id="ARBA00023262"/>
    </source>
</evidence>
<dbReference type="FunFam" id="3.40.50.12780:FF:000003">
    <property type="entry name" value="Long-chain-fatty-acid--CoA ligase FadD"/>
    <property type="match status" value="1"/>
</dbReference>
<keyword evidence="9" id="KW-0576">Peroxisome</keyword>
<dbReference type="InterPro" id="IPR025110">
    <property type="entry name" value="AMP-bd_C"/>
</dbReference>
<comment type="subcellular location">
    <subcellularLocation>
        <location evidence="1">Peroxisome</location>
    </subcellularLocation>
</comment>
<dbReference type="InterPro" id="IPR020845">
    <property type="entry name" value="AMP-binding_CS"/>
</dbReference>
<evidence type="ECO:0000256" key="1">
    <source>
        <dbReference type="ARBA" id="ARBA00004275"/>
    </source>
</evidence>
<dbReference type="InterPro" id="IPR045851">
    <property type="entry name" value="AMP-bd_C_sf"/>
</dbReference>
<dbReference type="GO" id="GO:0004497">
    <property type="term" value="F:monooxygenase activity"/>
    <property type="evidence" value="ECO:0007669"/>
    <property type="project" value="UniProtKB-KW"/>
</dbReference>
<evidence type="ECO:0000259" key="13">
    <source>
        <dbReference type="Pfam" id="PF00501"/>
    </source>
</evidence>
<gene>
    <name evidence="15" type="ORF">PYX00_009252</name>
</gene>
<dbReference type="Gene3D" id="3.40.50.12780">
    <property type="entry name" value="N-terminal domain of ligase-like"/>
    <property type="match status" value="1"/>
</dbReference>
<dbReference type="GO" id="GO:0046949">
    <property type="term" value="P:fatty-acyl-CoA biosynthetic process"/>
    <property type="evidence" value="ECO:0007669"/>
    <property type="project" value="TreeGrafter"/>
</dbReference>
<keyword evidence="5" id="KW-0547">Nucleotide-binding</keyword>
<comment type="catalytic activity">
    <reaction evidence="12">
        <text>firefly D-luciferin + ATP + O2 = firefly oxyluciferin + hnu + AMP + CO2 + diphosphate</text>
        <dbReference type="Rhea" id="RHEA:10732"/>
        <dbReference type="ChEBI" id="CHEBI:15379"/>
        <dbReference type="ChEBI" id="CHEBI:16526"/>
        <dbReference type="ChEBI" id="CHEBI:16792"/>
        <dbReference type="ChEBI" id="CHEBI:30212"/>
        <dbReference type="ChEBI" id="CHEBI:30616"/>
        <dbReference type="ChEBI" id="CHEBI:33019"/>
        <dbReference type="ChEBI" id="CHEBI:58038"/>
        <dbReference type="ChEBI" id="CHEBI:456215"/>
        <dbReference type="EC" id="1.13.12.7"/>
    </reaction>
</comment>
<dbReference type="EMBL" id="JARGDH010000005">
    <property type="protein sequence ID" value="KAL0266806.1"/>
    <property type="molecule type" value="Genomic_DNA"/>
</dbReference>
<evidence type="ECO:0000256" key="3">
    <source>
        <dbReference type="ARBA" id="ARBA00012532"/>
    </source>
</evidence>
<dbReference type="EMBL" id="JARGDH010000005">
    <property type="protein sequence ID" value="KAL0266805.1"/>
    <property type="molecule type" value="Genomic_DNA"/>
</dbReference>
<dbReference type="Pfam" id="PF00501">
    <property type="entry name" value="AMP-binding"/>
    <property type="match status" value="1"/>
</dbReference>
<evidence type="ECO:0000256" key="12">
    <source>
        <dbReference type="ARBA" id="ARBA00048497"/>
    </source>
</evidence>
<reference evidence="15" key="1">
    <citation type="journal article" date="2024" name="Gigascience">
        <title>Chromosome-level genome of the poultry shaft louse Menopon gallinae provides insight into the host-switching and adaptive evolution of parasitic lice.</title>
        <authorList>
            <person name="Xu Y."/>
            <person name="Ma L."/>
            <person name="Liu S."/>
            <person name="Liang Y."/>
            <person name="Liu Q."/>
            <person name="He Z."/>
            <person name="Tian L."/>
            <person name="Duan Y."/>
            <person name="Cai W."/>
            <person name="Li H."/>
            <person name="Song F."/>
        </authorList>
    </citation>
    <scope>NUCLEOTIDE SEQUENCE</scope>
    <source>
        <strain evidence="15">Cailab_2023a</strain>
    </source>
</reference>
<dbReference type="PANTHER" id="PTHR24096:SF422">
    <property type="entry name" value="BCDNA.GH02901"/>
    <property type="match status" value="1"/>
</dbReference>
<feature type="domain" description="AMP-dependent synthetase/ligase" evidence="13">
    <location>
        <begin position="60"/>
        <end position="435"/>
    </location>
</feature>
<evidence type="ECO:0000256" key="2">
    <source>
        <dbReference type="ARBA" id="ARBA00006432"/>
    </source>
</evidence>
<evidence type="ECO:0000256" key="9">
    <source>
        <dbReference type="ARBA" id="ARBA00023140"/>
    </source>
</evidence>
<keyword evidence="11" id="KW-0599">Photoprotein</keyword>
<dbReference type="InterPro" id="IPR042099">
    <property type="entry name" value="ANL_N_sf"/>
</dbReference>
<dbReference type="FunFam" id="3.30.300.30:FF:000007">
    <property type="entry name" value="4-coumarate--CoA ligase 2"/>
    <property type="match status" value="1"/>
</dbReference>
<evidence type="ECO:0000256" key="5">
    <source>
        <dbReference type="ARBA" id="ARBA00022741"/>
    </source>
</evidence>
<accession>A0AAW2HAB7</accession>
<evidence type="ECO:0000256" key="7">
    <source>
        <dbReference type="ARBA" id="ARBA00023002"/>
    </source>
</evidence>
<dbReference type="EMBL" id="JARGDH010000005">
    <property type="protein sequence ID" value="KAL0266804.1"/>
    <property type="molecule type" value="Genomic_DNA"/>
</dbReference>
<dbReference type="EMBL" id="JARGDH010000005">
    <property type="protein sequence ID" value="KAL0266808.1"/>
    <property type="molecule type" value="Genomic_DNA"/>
</dbReference>
<comment type="similarity">
    <text evidence="2">Belongs to the ATP-dependent AMP-binding enzyme family.</text>
</comment>
<keyword evidence="6" id="KW-0067">ATP-binding</keyword>
<evidence type="ECO:0000256" key="4">
    <source>
        <dbReference type="ARBA" id="ARBA00019043"/>
    </source>
</evidence>
<dbReference type="GO" id="GO:0004467">
    <property type="term" value="F:long-chain fatty acid-CoA ligase activity"/>
    <property type="evidence" value="ECO:0007669"/>
    <property type="project" value="TreeGrafter"/>
</dbReference>
<dbReference type="EMBL" id="JARGDH010000005">
    <property type="protein sequence ID" value="KAL0266807.1"/>
    <property type="molecule type" value="Genomic_DNA"/>
</dbReference>